<name>A0ABC8WRN7_9POAL</name>
<feature type="region of interest" description="Disordered" evidence="1">
    <location>
        <begin position="196"/>
        <end position="247"/>
    </location>
</feature>
<feature type="region of interest" description="Disordered" evidence="1">
    <location>
        <begin position="1"/>
        <end position="22"/>
    </location>
</feature>
<organism evidence="2 3">
    <name type="scientific">Urochloa decumbens</name>
    <dbReference type="NCBI Taxonomy" id="240449"/>
    <lineage>
        <taxon>Eukaryota</taxon>
        <taxon>Viridiplantae</taxon>
        <taxon>Streptophyta</taxon>
        <taxon>Embryophyta</taxon>
        <taxon>Tracheophyta</taxon>
        <taxon>Spermatophyta</taxon>
        <taxon>Magnoliopsida</taxon>
        <taxon>Liliopsida</taxon>
        <taxon>Poales</taxon>
        <taxon>Poaceae</taxon>
        <taxon>PACMAD clade</taxon>
        <taxon>Panicoideae</taxon>
        <taxon>Panicodae</taxon>
        <taxon>Paniceae</taxon>
        <taxon>Melinidinae</taxon>
        <taxon>Urochloa</taxon>
    </lineage>
</organism>
<dbReference type="AlphaFoldDB" id="A0ABC8WRN7"/>
<protein>
    <submittedName>
        <fullName evidence="2">Uncharacterized protein</fullName>
    </submittedName>
</protein>
<accession>A0ABC8WRN7</accession>
<keyword evidence="3" id="KW-1185">Reference proteome</keyword>
<evidence type="ECO:0000313" key="3">
    <source>
        <dbReference type="Proteomes" id="UP001497457"/>
    </source>
</evidence>
<sequence>MQNSGEEQSFVGQHNVSSTSVTEGRSVLEEELSWARLERQKVLALSAEADEAIWNLAALARRAVQERDEAMNQARILFADLQARNAQTMTMLPGTSRSRVSSRPVAFPAAGYSHSQALAPAAAFRPLGNAAMRGQYARTGAGYSVASASSFRHVNVASSLDAFTVQPSLHGFASSSQDHFDPDMFLVDVAESQQDAVPDNAGSSHSQGRSSGAYGQIPEQMQKPLQWKGKSAQAAVLRGAAGHGHAP</sequence>
<dbReference type="Proteomes" id="UP001497457">
    <property type="component" value="Chromosome 13rd"/>
</dbReference>
<dbReference type="EMBL" id="OZ075123">
    <property type="protein sequence ID" value="CAL4913851.1"/>
    <property type="molecule type" value="Genomic_DNA"/>
</dbReference>
<evidence type="ECO:0000313" key="2">
    <source>
        <dbReference type="EMBL" id="CAL4913851.1"/>
    </source>
</evidence>
<gene>
    <name evidence="2" type="ORF">URODEC1_LOCUS16516</name>
</gene>
<reference evidence="2" key="1">
    <citation type="submission" date="2024-10" db="EMBL/GenBank/DDBJ databases">
        <authorList>
            <person name="Ryan C."/>
        </authorList>
    </citation>
    <scope>NUCLEOTIDE SEQUENCE [LARGE SCALE GENOMIC DNA]</scope>
</reference>
<feature type="compositionally biased region" description="Polar residues" evidence="1">
    <location>
        <begin position="196"/>
        <end position="210"/>
    </location>
</feature>
<evidence type="ECO:0000256" key="1">
    <source>
        <dbReference type="SAM" id="MobiDB-lite"/>
    </source>
</evidence>
<proteinExistence type="predicted"/>